<evidence type="ECO:0000313" key="4">
    <source>
        <dbReference type="Proteomes" id="UP000593566"/>
    </source>
</evidence>
<feature type="region of interest" description="Disordered" evidence="1">
    <location>
        <begin position="15"/>
        <end position="72"/>
    </location>
</feature>
<feature type="compositionally biased region" description="Low complexity" evidence="1">
    <location>
        <begin position="186"/>
        <end position="217"/>
    </location>
</feature>
<reference evidence="3 4" key="1">
    <citation type="journal article" date="2020" name="Genomics">
        <title>Complete, high-quality genomes from long-read metagenomic sequencing of two wolf lichen thalli reveals enigmatic genome architecture.</title>
        <authorList>
            <person name="McKenzie S.K."/>
            <person name="Walston R.F."/>
            <person name="Allen J.L."/>
        </authorList>
    </citation>
    <scope>NUCLEOTIDE SEQUENCE [LARGE SCALE GENOMIC DNA]</scope>
    <source>
        <strain evidence="3">WasteWater1</strain>
    </source>
</reference>
<dbReference type="RefSeq" id="XP_037147217.1">
    <property type="nucleotide sequence ID" value="XM_037297507.1"/>
</dbReference>
<evidence type="ECO:0000313" key="3">
    <source>
        <dbReference type="EMBL" id="KAF6217782.1"/>
    </source>
</evidence>
<dbReference type="AlphaFoldDB" id="A0A8H6C6E4"/>
<keyword evidence="2" id="KW-0472">Membrane</keyword>
<gene>
    <name evidence="3" type="ORF">HO133_006609</name>
</gene>
<dbReference type="Proteomes" id="UP000593566">
    <property type="component" value="Unassembled WGS sequence"/>
</dbReference>
<protein>
    <submittedName>
        <fullName evidence="3">Uncharacterized protein</fullName>
    </submittedName>
</protein>
<comment type="caution">
    <text evidence="3">The sequence shown here is derived from an EMBL/GenBank/DDBJ whole genome shotgun (WGS) entry which is preliminary data.</text>
</comment>
<evidence type="ECO:0000256" key="1">
    <source>
        <dbReference type="SAM" id="MobiDB-lite"/>
    </source>
</evidence>
<name>A0A8H6C6E4_9LECA</name>
<feature type="region of interest" description="Disordered" evidence="1">
    <location>
        <begin position="284"/>
        <end position="306"/>
    </location>
</feature>
<feature type="region of interest" description="Disordered" evidence="1">
    <location>
        <begin position="186"/>
        <end position="218"/>
    </location>
</feature>
<feature type="compositionally biased region" description="Basic and acidic residues" evidence="1">
    <location>
        <begin position="26"/>
        <end position="37"/>
    </location>
</feature>
<keyword evidence="2" id="KW-0812">Transmembrane</keyword>
<dbReference type="EMBL" id="JACCJB010000025">
    <property type="protein sequence ID" value="KAF6217782.1"/>
    <property type="molecule type" value="Genomic_DNA"/>
</dbReference>
<evidence type="ECO:0000256" key="2">
    <source>
        <dbReference type="SAM" id="Phobius"/>
    </source>
</evidence>
<proteinExistence type="predicted"/>
<sequence>MNPFFVAVKQALISTGRDPSPNGCPEEAKLAKSDQSRFRKVKTSRNNVSRYESLDTPNTPNTSGSDPRAFSELHPELKPRQAEWQADTPTADVSTCGYLNGNASLPRTANPGFDCRVDNKNAIWGFCSTAILAVSDCGLVGGCVDAHACDGGCGISGDPNATTVGWFVNLLVSALAILFPSLTPGTATSSSPIPTTSTITSAPASSSTHSKATSSPSNNTGAIVGGVLGGLALLAFIVVAMLFHRRLKTSPTTGGQSYDPVWRGIGDQRGAPKRVPRQTLLPAELSTGRRDETTELPNDMGGTRRT</sequence>
<feature type="transmembrane region" description="Helical" evidence="2">
    <location>
        <begin position="164"/>
        <end position="182"/>
    </location>
</feature>
<keyword evidence="2" id="KW-1133">Transmembrane helix</keyword>
<dbReference type="GeneID" id="59335010"/>
<organism evidence="3 4">
    <name type="scientific">Letharia lupina</name>
    <dbReference type="NCBI Taxonomy" id="560253"/>
    <lineage>
        <taxon>Eukaryota</taxon>
        <taxon>Fungi</taxon>
        <taxon>Dikarya</taxon>
        <taxon>Ascomycota</taxon>
        <taxon>Pezizomycotina</taxon>
        <taxon>Lecanoromycetes</taxon>
        <taxon>OSLEUM clade</taxon>
        <taxon>Lecanoromycetidae</taxon>
        <taxon>Lecanorales</taxon>
        <taxon>Lecanorineae</taxon>
        <taxon>Parmeliaceae</taxon>
        <taxon>Letharia</taxon>
    </lineage>
</organism>
<feature type="transmembrane region" description="Helical" evidence="2">
    <location>
        <begin position="222"/>
        <end position="243"/>
    </location>
</feature>
<feature type="compositionally biased region" description="Polar residues" evidence="1">
    <location>
        <begin position="44"/>
        <end position="65"/>
    </location>
</feature>
<accession>A0A8H6C6E4</accession>
<keyword evidence="4" id="KW-1185">Reference proteome</keyword>